<keyword evidence="3" id="KW-1185">Reference proteome</keyword>
<protein>
    <recommendedName>
        <fullName evidence="1">Immunoglobulin C2-set-like ligand-binding domain-containing protein</fullName>
    </recommendedName>
</protein>
<organism evidence="2 3">
    <name type="scientific">Cirrhinus mrigala</name>
    <name type="common">Mrigala</name>
    <dbReference type="NCBI Taxonomy" id="683832"/>
    <lineage>
        <taxon>Eukaryota</taxon>
        <taxon>Metazoa</taxon>
        <taxon>Chordata</taxon>
        <taxon>Craniata</taxon>
        <taxon>Vertebrata</taxon>
        <taxon>Euteleostomi</taxon>
        <taxon>Actinopterygii</taxon>
        <taxon>Neopterygii</taxon>
        <taxon>Teleostei</taxon>
        <taxon>Ostariophysi</taxon>
        <taxon>Cypriniformes</taxon>
        <taxon>Cyprinidae</taxon>
        <taxon>Labeoninae</taxon>
        <taxon>Labeonini</taxon>
        <taxon>Cirrhinus</taxon>
    </lineage>
</organism>
<dbReference type="AlphaFoldDB" id="A0ABD0PGZ5"/>
<accession>A0ABD0PGZ5</accession>
<dbReference type="InterPro" id="IPR013783">
    <property type="entry name" value="Ig-like_fold"/>
</dbReference>
<dbReference type="Proteomes" id="UP001529510">
    <property type="component" value="Unassembled WGS sequence"/>
</dbReference>
<gene>
    <name evidence="2" type="ORF">M9458_033435</name>
</gene>
<evidence type="ECO:0000313" key="3">
    <source>
        <dbReference type="Proteomes" id="UP001529510"/>
    </source>
</evidence>
<dbReference type="InterPro" id="IPR036179">
    <property type="entry name" value="Ig-like_dom_sf"/>
</dbReference>
<evidence type="ECO:0000259" key="1">
    <source>
        <dbReference type="Pfam" id="PF06328"/>
    </source>
</evidence>
<reference evidence="2 3" key="1">
    <citation type="submission" date="2024-05" db="EMBL/GenBank/DDBJ databases">
        <title>Genome sequencing and assembly of Indian major carp, Cirrhinus mrigala (Hamilton, 1822).</title>
        <authorList>
            <person name="Mohindra V."/>
            <person name="Chowdhury L.M."/>
            <person name="Lal K."/>
            <person name="Jena J.K."/>
        </authorList>
    </citation>
    <scope>NUCLEOTIDE SEQUENCE [LARGE SCALE GENOMIC DNA]</scope>
    <source>
        <strain evidence="2">CM1030</strain>
        <tissue evidence="2">Blood</tissue>
    </source>
</reference>
<dbReference type="Pfam" id="PF06328">
    <property type="entry name" value="Lep_receptor_Ig"/>
    <property type="match status" value="1"/>
</dbReference>
<sequence length="81" mass="8522">IHTPATVVLAGSPVSVSCSIEDDCSLTKGKDFHVAWKIDEHFAPSNLSYQGSNRTYVITIPSLPDAGATIACAVCGKNCQI</sequence>
<comment type="caution">
    <text evidence="2">The sequence shown here is derived from an EMBL/GenBank/DDBJ whole genome shotgun (WGS) entry which is preliminary data.</text>
</comment>
<name>A0ABD0PGZ5_CIRMR</name>
<dbReference type="EMBL" id="JAMKFB020000016">
    <property type="protein sequence ID" value="KAL0173124.1"/>
    <property type="molecule type" value="Genomic_DNA"/>
</dbReference>
<feature type="domain" description="Immunoglobulin C2-set-like ligand-binding" evidence="1">
    <location>
        <begin position="1"/>
        <end position="79"/>
    </location>
</feature>
<dbReference type="Gene3D" id="2.60.40.10">
    <property type="entry name" value="Immunoglobulins"/>
    <property type="match status" value="1"/>
</dbReference>
<evidence type="ECO:0000313" key="2">
    <source>
        <dbReference type="EMBL" id="KAL0173124.1"/>
    </source>
</evidence>
<feature type="non-terminal residue" evidence="2">
    <location>
        <position position="81"/>
    </location>
</feature>
<dbReference type="InterPro" id="IPR010457">
    <property type="entry name" value="IgC2-like_lig-bd"/>
</dbReference>
<proteinExistence type="predicted"/>
<dbReference type="SUPFAM" id="SSF48726">
    <property type="entry name" value="Immunoglobulin"/>
    <property type="match status" value="1"/>
</dbReference>
<feature type="non-terminal residue" evidence="2">
    <location>
        <position position="1"/>
    </location>
</feature>